<keyword evidence="5" id="KW-0804">Transcription</keyword>
<evidence type="ECO:0000256" key="5">
    <source>
        <dbReference type="ARBA" id="ARBA00023163"/>
    </source>
</evidence>
<dbReference type="InterPro" id="IPR007627">
    <property type="entry name" value="RNA_pol_sigma70_r2"/>
</dbReference>
<name>A0A2Z4G858_9BACT</name>
<reference evidence="8 9" key="1">
    <citation type="submission" date="2018-05" db="EMBL/GenBank/DDBJ databases">
        <title>Complete genome sequence of Arcticibacterium luteifluviistationis SM1504T, a cytophagaceae bacterium isolated from Arctic surface seawater.</title>
        <authorList>
            <person name="Li Y."/>
            <person name="Qin Q.-L."/>
        </authorList>
    </citation>
    <scope>NUCLEOTIDE SEQUENCE [LARGE SCALE GENOMIC DNA]</scope>
    <source>
        <strain evidence="8 9">SM1504</strain>
    </source>
</reference>
<dbReference type="GO" id="GO:0003677">
    <property type="term" value="F:DNA binding"/>
    <property type="evidence" value="ECO:0007669"/>
    <property type="project" value="UniProtKB-KW"/>
</dbReference>
<keyword evidence="9" id="KW-1185">Reference proteome</keyword>
<evidence type="ECO:0000313" key="8">
    <source>
        <dbReference type="EMBL" id="AWV97285.1"/>
    </source>
</evidence>
<dbReference type="InterPro" id="IPR039425">
    <property type="entry name" value="RNA_pol_sigma-70-like"/>
</dbReference>
<dbReference type="GO" id="GO:0016987">
    <property type="term" value="F:sigma factor activity"/>
    <property type="evidence" value="ECO:0007669"/>
    <property type="project" value="UniProtKB-KW"/>
</dbReference>
<organism evidence="8 9">
    <name type="scientific">Arcticibacterium luteifluviistationis</name>
    <dbReference type="NCBI Taxonomy" id="1784714"/>
    <lineage>
        <taxon>Bacteria</taxon>
        <taxon>Pseudomonadati</taxon>
        <taxon>Bacteroidota</taxon>
        <taxon>Cytophagia</taxon>
        <taxon>Cytophagales</taxon>
        <taxon>Leadbetterellaceae</taxon>
        <taxon>Arcticibacterium</taxon>
    </lineage>
</organism>
<accession>A0A2Z4G858</accession>
<dbReference type="AlphaFoldDB" id="A0A2Z4G858"/>
<keyword evidence="2" id="KW-0805">Transcription regulation</keyword>
<dbReference type="NCBIfam" id="TIGR02937">
    <property type="entry name" value="sigma70-ECF"/>
    <property type="match status" value="1"/>
</dbReference>
<feature type="domain" description="RNA polymerase sigma-70 region 2" evidence="6">
    <location>
        <begin position="18"/>
        <end position="74"/>
    </location>
</feature>
<evidence type="ECO:0000259" key="7">
    <source>
        <dbReference type="Pfam" id="PF08281"/>
    </source>
</evidence>
<keyword evidence="3" id="KW-0731">Sigma factor</keyword>
<dbReference type="InterPro" id="IPR013324">
    <property type="entry name" value="RNA_pol_sigma_r3/r4-like"/>
</dbReference>
<dbReference type="OrthoDB" id="795989at2"/>
<evidence type="ECO:0000313" key="9">
    <source>
        <dbReference type="Proteomes" id="UP000249873"/>
    </source>
</evidence>
<dbReference type="Gene3D" id="1.10.10.10">
    <property type="entry name" value="Winged helix-like DNA-binding domain superfamily/Winged helix DNA-binding domain"/>
    <property type="match status" value="1"/>
</dbReference>
<dbReference type="Pfam" id="PF08281">
    <property type="entry name" value="Sigma70_r4_2"/>
    <property type="match status" value="1"/>
</dbReference>
<evidence type="ECO:0000256" key="3">
    <source>
        <dbReference type="ARBA" id="ARBA00023082"/>
    </source>
</evidence>
<dbReference type="Proteomes" id="UP000249873">
    <property type="component" value="Chromosome"/>
</dbReference>
<evidence type="ECO:0000259" key="6">
    <source>
        <dbReference type="Pfam" id="PF04542"/>
    </source>
</evidence>
<evidence type="ECO:0000256" key="2">
    <source>
        <dbReference type="ARBA" id="ARBA00023015"/>
    </source>
</evidence>
<dbReference type="CDD" id="cd06171">
    <property type="entry name" value="Sigma70_r4"/>
    <property type="match status" value="1"/>
</dbReference>
<dbReference type="GO" id="GO:0006352">
    <property type="term" value="P:DNA-templated transcription initiation"/>
    <property type="evidence" value="ECO:0007669"/>
    <property type="project" value="InterPro"/>
</dbReference>
<dbReference type="KEGG" id="als:DJ013_03515"/>
<evidence type="ECO:0000256" key="4">
    <source>
        <dbReference type="ARBA" id="ARBA00023125"/>
    </source>
</evidence>
<dbReference type="Pfam" id="PF04542">
    <property type="entry name" value="Sigma70_r2"/>
    <property type="match status" value="1"/>
</dbReference>
<dbReference type="Gene3D" id="1.10.1740.10">
    <property type="match status" value="1"/>
</dbReference>
<dbReference type="EMBL" id="CP029480">
    <property type="protein sequence ID" value="AWV97285.1"/>
    <property type="molecule type" value="Genomic_DNA"/>
</dbReference>
<comment type="similarity">
    <text evidence="1">Belongs to the sigma-70 factor family. ECF subfamily.</text>
</comment>
<dbReference type="InterPro" id="IPR036388">
    <property type="entry name" value="WH-like_DNA-bd_sf"/>
</dbReference>
<sequence>MKTNDFKNRVLSLSERIFPMVSRMLGNSTTAQDATQEIMIKLWDKRKQIESHPNLTGFVFMTARNYCLDILKRKGPQLVSSDLELNKLEAATGQETFEWNELTTIVEKILAQLPEQQRAIMTMRDIDGLEFPEIAAATQLKVEHVRVLLSRARKQVAASLKKTEDYGH</sequence>
<keyword evidence="4" id="KW-0238">DNA-binding</keyword>
<dbReference type="InterPro" id="IPR013325">
    <property type="entry name" value="RNA_pol_sigma_r2"/>
</dbReference>
<dbReference type="SUPFAM" id="SSF88659">
    <property type="entry name" value="Sigma3 and sigma4 domains of RNA polymerase sigma factors"/>
    <property type="match status" value="1"/>
</dbReference>
<dbReference type="InterPro" id="IPR014284">
    <property type="entry name" value="RNA_pol_sigma-70_dom"/>
</dbReference>
<gene>
    <name evidence="8" type="ORF">DJ013_03515</name>
</gene>
<dbReference type="PANTHER" id="PTHR43133:SF8">
    <property type="entry name" value="RNA POLYMERASE SIGMA FACTOR HI_1459-RELATED"/>
    <property type="match status" value="1"/>
</dbReference>
<proteinExistence type="inferred from homology"/>
<protein>
    <submittedName>
        <fullName evidence="8">RNA polymerase subunit sigma-24</fullName>
    </submittedName>
</protein>
<evidence type="ECO:0000256" key="1">
    <source>
        <dbReference type="ARBA" id="ARBA00010641"/>
    </source>
</evidence>
<feature type="domain" description="RNA polymerase sigma factor 70 region 4 type 2" evidence="7">
    <location>
        <begin position="106"/>
        <end position="155"/>
    </location>
</feature>
<dbReference type="SUPFAM" id="SSF88946">
    <property type="entry name" value="Sigma2 domain of RNA polymerase sigma factors"/>
    <property type="match status" value="1"/>
</dbReference>
<dbReference type="RefSeq" id="WP_111370387.1">
    <property type="nucleotide sequence ID" value="NZ_CP029480.1"/>
</dbReference>
<dbReference type="PANTHER" id="PTHR43133">
    <property type="entry name" value="RNA POLYMERASE ECF-TYPE SIGMA FACTO"/>
    <property type="match status" value="1"/>
</dbReference>
<dbReference type="InterPro" id="IPR013249">
    <property type="entry name" value="RNA_pol_sigma70_r4_t2"/>
</dbReference>